<evidence type="ECO:0000256" key="1">
    <source>
        <dbReference type="SAM" id="MobiDB-lite"/>
    </source>
</evidence>
<accession>A0ABT6ZMK1</accession>
<reference evidence="3" key="1">
    <citation type="submission" date="2023-05" db="EMBL/GenBank/DDBJ databases">
        <title>[olsenella] sp. nov., isolated from a pig farm feces dump.</title>
        <authorList>
            <person name="Chang Y.-H."/>
        </authorList>
    </citation>
    <scope>NUCLEOTIDE SEQUENCE</scope>
    <source>
        <strain evidence="3">YH-ols2217</strain>
    </source>
</reference>
<keyword evidence="4" id="KW-1185">Reference proteome</keyword>
<dbReference type="RefSeq" id="WP_283713484.1">
    <property type="nucleotide sequence ID" value="NZ_JASJEW010000004.1"/>
</dbReference>
<sequence length="280" mass="28974">MPQIKTVPSVRSGAPVGGAPRTRAPRAQRPSGAPEKVVTHHESPNLTAAQVALRVAVTLSGAVVMALGVALAVIASLGVQPLSALPAVGARLTGVLGFPLTLGFFTFVINAAFFCGELALLRGQFPAAQWLQLPLVFVFSAFIDVWLNGPLAAFVASGLAEQAAVLALSIVVTALGVQLQVMGNTLITPPEAFMALVSKRGGAAYGNVKVAFDVALMVAGVAVSLLLFGDFADVSVGTLLAALLTGQCVKVWVRALRPLERRLPVGRLPFRTLPLGSDAR</sequence>
<dbReference type="EMBL" id="JASJEX010000005">
    <property type="protein sequence ID" value="MDJ1130277.1"/>
    <property type="molecule type" value="Genomic_DNA"/>
</dbReference>
<keyword evidence="2" id="KW-1133">Transmembrane helix</keyword>
<feature type="transmembrane region" description="Helical" evidence="2">
    <location>
        <begin position="95"/>
        <end position="121"/>
    </location>
</feature>
<feature type="transmembrane region" description="Helical" evidence="2">
    <location>
        <begin position="208"/>
        <end position="228"/>
    </location>
</feature>
<evidence type="ECO:0000256" key="2">
    <source>
        <dbReference type="SAM" id="Phobius"/>
    </source>
</evidence>
<proteinExistence type="predicted"/>
<feature type="compositionally biased region" description="Low complexity" evidence="1">
    <location>
        <begin position="13"/>
        <end position="30"/>
    </location>
</feature>
<evidence type="ECO:0000313" key="4">
    <source>
        <dbReference type="Proteomes" id="UP001431693"/>
    </source>
</evidence>
<feature type="region of interest" description="Disordered" evidence="1">
    <location>
        <begin position="1"/>
        <end position="37"/>
    </location>
</feature>
<dbReference type="Proteomes" id="UP001431693">
    <property type="component" value="Unassembled WGS sequence"/>
</dbReference>
<comment type="caution">
    <text evidence="3">The sequence shown here is derived from an EMBL/GenBank/DDBJ whole genome shotgun (WGS) entry which is preliminary data.</text>
</comment>
<feature type="transmembrane region" description="Helical" evidence="2">
    <location>
        <begin position="234"/>
        <end position="253"/>
    </location>
</feature>
<evidence type="ECO:0000313" key="3">
    <source>
        <dbReference type="EMBL" id="MDJ1130277.1"/>
    </source>
</evidence>
<dbReference type="InterPro" id="IPR038750">
    <property type="entry name" value="YczE/YyaS-like"/>
</dbReference>
<keyword evidence="2" id="KW-0812">Transmembrane</keyword>
<feature type="transmembrane region" description="Helical" evidence="2">
    <location>
        <begin position="133"/>
        <end position="157"/>
    </location>
</feature>
<gene>
    <name evidence="3" type="ORF">QJ043_09335</name>
</gene>
<feature type="transmembrane region" description="Helical" evidence="2">
    <location>
        <begin position="51"/>
        <end position="75"/>
    </location>
</feature>
<dbReference type="PANTHER" id="PTHR40078:SF1">
    <property type="entry name" value="INTEGRAL MEMBRANE PROTEIN"/>
    <property type="match status" value="1"/>
</dbReference>
<name>A0ABT6ZMK1_9ACTN</name>
<keyword evidence="2" id="KW-0472">Membrane</keyword>
<feature type="transmembrane region" description="Helical" evidence="2">
    <location>
        <begin position="163"/>
        <end position="187"/>
    </location>
</feature>
<protein>
    <submittedName>
        <fullName evidence="3">DUF6198 family protein</fullName>
    </submittedName>
</protein>
<organism evidence="3 4">
    <name type="scientific">Kribbibacterium absianum</name>
    <dbReference type="NCBI Taxonomy" id="3044210"/>
    <lineage>
        <taxon>Bacteria</taxon>
        <taxon>Bacillati</taxon>
        <taxon>Actinomycetota</taxon>
        <taxon>Coriobacteriia</taxon>
        <taxon>Coriobacteriales</taxon>
        <taxon>Kribbibacteriaceae</taxon>
        <taxon>Kribbibacterium</taxon>
    </lineage>
</organism>
<dbReference type="PANTHER" id="PTHR40078">
    <property type="entry name" value="INTEGRAL MEMBRANE PROTEIN-RELATED"/>
    <property type="match status" value="1"/>
</dbReference>
<dbReference type="Pfam" id="PF19700">
    <property type="entry name" value="DUF6198"/>
    <property type="match status" value="1"/>
</dbReference>